<reference evidence="2" key="1">
    <citation type="journal article" date="2017" name="Genome Biol.">
        <title>Comparative genomics reveals high biological diversity and specific adaptations in the industrially and medically important fungal genus Aspergillus.</title>
        <authorList>
            <person name="de Vries R.P."/>
            <person name="Riley R."/>
            <person name="Wiebenga A."/>
            <person name="Aguilar-Osorio G."/>
            <person name="Amillis S."/>
            <person name="Uchima C.A."/>
            <person name="Anderluh G."/>
            <person name="Asadollahi M."/>
            <person name="Askin M."/>
            <person name="Barry K."/>
            <person name="Battaglia E."/>
            <person name="Bayram O."/>
            <person name="Benocci T."/>
            <person name="Braus-Stromeyer S.A."/>
            <person name="Caldana C."/>
            <person name="Canovas D."/>
            <person name="Cerqueira G.C."/>
            <person name="Chen F."/>
            <person name="Chen W."/>
            <person name="Choi C."/>
            <person name="Clum A."/>
            <person name="Dos Santos R.A."/>
            <person name="Damasio A.R."/>
            <person name="Diallinas G."/>
            <person name="Emri T."/>
            <person name="Fekete E."/>
            <person name="Flipphi M."/>
            <person name="Freyberg S."/>
            <person name="Gallo A."/>
            <person name="Gournas C."/>
            <person name="Habgood R."/>
            <person name="Hainaut M."/>
            <person name="Harispe M.L."/>
            <person name="Henrissat B."/>
            <person name="Hilden K.S."/>
            <person name="Hope R."/>
            <person name="Hossain A."/>
            <person name="Karabika E."/>
            <person name="Karaffa L."/>
            <person name="Karanyi Z."/>
            <person name="Krasevec N."/>
            <person name="Kuo A."/>
            <person name="Kusch H."/>
            <person name="LaButti K."/>
            <person name="Lagendijk E.L."/>
            <person name="Lapidus A."/>
            <person name="Levasseur A."/>
            <person name="Lindquist E."/>
            <person name="Lipzen A."/>
            <person name="Logrieco A.F."/>
            <person name="MacCabe A."/>
            <person name="Maekelae M.R."/>
            <person name="Malavazi I."/>
            <person name="Melin P."/>
            <person name="Meyer V."/>
            <person name="Mielnichuk N."/>
            <person name="Miskei M."/>
            <person name="Molnar A.P."/>
            <person name="Mule G."/>
            <person name="Ngan C.Y."/>
            <person name="Orejas M."/>
            <person name="Orosz E."/>
            <person name="Ouedraogo J.P."/>
            <person name="Overkamp K.M."/>
            <person name="Park H.-S."/>
            <person name="Perrone G."/>
            <person name="Piumi F."/>
            <person name="Punt P.J."/>
            <person name="Ram A.F."/>
            <person name="Ramon A."/>
            <person name="Rauscher S."/>
            <person name="Record E."/>
            <person name="Riano-Pachon D.M."/>
            <person name="Robert V."/>
            <person name="Roehrig J."/>
            <person name="Ruller R."/>
            <person name="Salamov A."/>
            <person name="Salih N.S."/>
            <person name="Samson R.A."/>
            <person name="Sandor E."/>
            <person name="Sanguinetti M."/>
            <person name="Schuetze T."/>
            <person name="Sepcic K."/>
            <person name="Shelest E."/>
            <person name="Sherlock G."/>
            <person name="Sophianopoulou V."/>
            <person name="Squina F.M."/>
            <person name="Sun H."/>
            <person name="Susca A."/>
            <person name="Todd R.B."/>
            <person name="Tsang A."/>
            <person name="Unkles S.E."/>
            <person name="van de Wiele N."/>
            <person name="van Rossen-Uffink D."/>
            <person name="Oliveira J.V."/>
            <person name="Vesth T.C."/>
            <person name="Visser J."/>
            <person name="Yu J.-H."/>
            <person name="Zhou M."/>
            <person name="Andersen M.R."/>
            <person name="Archer D.B."/>
            <person name="Baker S.E."/>
            <person name="Benoit I."/>
            <person name="Brakhage A.A."/>
            <person name="Braus G.H."/>
            <person name="Fischer R."/>
            <person name="Frisvad J.C."/>
            <person name="Goldman G.H."/>
            <person name="Houbraken J."/>
            <person name="Oakley B."/>
            <person name="Pocsi I."/>
            <person name="Scazzocchio C."/>
            <person name="Seiboth B."/>
            <person name="vanKuyk P.A."/>
            <person name="Wortman J."/>
            <person name="Dyer P.S."/>
            <person name="Grigoriev I.V."/>
        </authorList>
    </citation>
    <scope>NUCLEOTIDE SEQUENCE [LARGE SCALE GENOMIC DNA]</scope>
    <source>
        <strain evidence="2">CBS 106.47</strain>
    </source>
</reference>
<organism evidence="1 2">
    <name type="scientific">Aspergillus luchuensis (strain CBS 106.47)</name>
    <dbReference type="NCBI Taxonomy" id="1137211"/>
    <lineage>
        <taxon>Eukaryota</taxon>
        <taxon>Fungi</taxon>
        <taxon>Dikarya</taxon>
        <taxon>Ascomycota</taxon>
        <taxon>Pezizomycotina</taxon>
        <taxon>Eurotiomycetes</taxon>
        <taxon>Eurotiomycetidae</taxon>
        <taxon>Eurotiales</taxon>
        <taxon>Aspergillaceae</taxon>
        <taxon>Aspergillus</taxon>
        <taxon>Aspergillus subgen. Circumdati</taxon>
    </lineage>
</organism>
<dbReference type="AlphaFoldDB" id="A0A1M3TQR8"/>
<evidence type="ECO:0000313" key="2">
    <source>
        <dbReference type="Proteomes" id="UP000184063"/>
    </source>
</evidence>
<accession>A0A1M3TQR8</accession>
<dbReference type="EMBL" id="KV878238">
    <property type="protein sequence ID" value="OJZ89247.1"/>
    <property type="molecule type" value="Genomic_DNA"/>
</dbReference>
<evidence type="ECO:0000313" key="1">
    <source>
        <dbReference type="EMBL" id="OJZ89247.1"/>
    </source>
</evidence>
<proteinExistence type="predicted"/>
<protein>
    <submittedName>
        <fullName evidence="1">Uncharacterized protein</fullName>
    </submittedName>
</protein>
<gene>
    <name evidence="1" type="ORF">ASPFODRAFT_485061</name>
</gene>
<dbReference type="VEuPathDB" id="FungiDB:ASPFODRAFT_485061"/>
<sequence length="125" mass="13688">MSAVGDDNKLLLPRRSQLRLPPCMLSPGLPHLLLGYFCICWIDLSELIAQPSTKISSFNIARILAALRSPLCNPGGSPPLGSPPPLPECRPSGCSCHVPRTDRILRSDGTVIVSRGELWELWWCS</sequence>
<name>A0A1M3TQR8_ASPLC</name>
<dbReference type="Proteomes" id="UP000184063">
    <property type="component" value="Unassembled WGS sequence"/>
</dbReference>